<dbReference type="GO" id="GO:0004674">
    <property type="term" value="F:protein serine/threonine kinase activity"/>
    <property type="evidence" value="ECO:0007669"/>
    <property type="project" value="UniProtKB-EC"/>
</dbReference>
<reference evidence="8 9" key="1">
    <citation type="submission" date="2014-06" db="EMBL/GenBank/DDBJ databases">
        <authorList>
            <person name="Swart Estienne"/>
        </authorList>
    </citation>
    <scope>NUCLEOTIDE SEQUENCE [LARGE SCALE GENOMIC DNA]</scope>
    <source>
        <strain evidence="8 9">130c</strain>
    </source>
</reference>
<evidence type="ECO:0000313" key="9">
    <source>
        <dbReference type="Proteomes" id="UP000039865"/>
    </source>
</evidence>
<organism evidence="8 9">
    <name type="scientific">Stylonychia lemnae</name>
    <name type="common">Ciliate</name>
    <dbReference type="NCBI Taxonomy" id="5949"/>
    <lineage>
        <taxon>Eukaryota</taxon>
        <taxon>Sar</taxon>
        <taxon>Alveolata</taxon>
        <taxon>Ciliophora</taxon>
        <taxon>Intramacronucleata</taxon>
        <taxon>Spirotrichea</taxon>
        <taxon>Stichotrichia</taxon>
        <taxon>Sporadotrichida</taxon>
        <taxon>Oxytrichidae</taxon>
        <taxon>Stylonychinae</taxon>
        <taxon>Stylonychia</taxon>
    </lineage>
</organism>
<keyword evidence="3 5" id="KW-0067">ATP-binding</keyword>
<proteinExistence type="predicted"/>
<dbReference type="EC" id="2.7.11.1" evidence="1"/>
<dbReference type="PROSITE" id="PS50011">
    <property type="entry name" value="PROTEIN_KINASE_DOM"/>
    <property type="match status" value="1"/>
</dbReference>
<protein>
    <recommendedName>
        <fullName evidence="4">Casein kinase I</fullName>
        <ecNumber evidence="1">2.7.11.1</ecNumber>
    </recommendedName>
</protein>
<dbReference type="AlphaFoldDB" id="A0A078AUK5"/>
<dbReference type="InParanoid" id="A0A078AUK5"/>
<keyword evidence="8" id="KW-0418">Kinase</keyword>
<dbReference type="CDD" id="cd14016">
    <property type="entry name" value="STKc_CK1"/>
    <property type="match status" value="1"/>
</dbReference>
<dbReference type="Gene3D" id="1.10.510.10">
    <property type="entry name" value="Transferase(Phosphotransferase) domain 1"/>
    <property type="match status" value="1"/>
</dbReference>
<dbReference type="InterPro" id="IPR011009">
    <property type="entry name" value="Kinase-like_dom_sf"/>
</dbReference>
<dbReference type="EMBL" id="CCKQ01014330">
    <property type="protein sequence ID" value="CDW86085.1"/>
    <property type="molecule type" value="Genomic_DNA"/>
</dbReference>
<evidence type="ECO:0000256" key="5">
    <source>
        <dbReference type="PROSITE-ProRule" id="PRU10141"/>
    </source>
</evidence>
<dbReference type="InterPro" id="IPR017441">
    <property type="entry name" value="Protein_kinase_ATP_BS"/>
</dbReference>
<dbReference type="SUPFAM" id="SSF56112">
    <property type="entry name" value="Protein kinase-like (PK-like)"/>
    <property type="match status" value="1"/>
</dbReference>
<evidence type="ECO:0000256" key="3">
    <source>
        <dbReference type="ARBA" id="ARBA00022840"/>
    </source>
</evidence>
<gene>
    <name evidence="8" type="primary">Contig3725.g3979</name>
    <name evidence="8" type="ORF">STYLEM_15176</name>
</gene>
<dbReference type="InterPro" id="IPR008271">
    <property type="entry name" value="Ser/Thr_kinase_AS"/>
</dbReference>
<keyword evidence="9" id="KW-1185">Reference proteome</keyword>
<dbReference type="SMART" id="SM00220">
    <property type="entry name" value="S_TKc"/>
    <property type="match status" value="1"/>
</dbReference>
<dbReference type="PROSITE" id="PS00108">
    <property type="entry name" value="PROTEIN_KINASE_ST"/>
    <property type="match status" value="1"/>
</dbReference>
<dbReference type="Proteomes" id="UP000039865">
    <property type="component" value="Unassembled WGS sequence"/>
</dbReference>
<dbReference type="PANTHER" id="PTHR11909">
    <property type="entry name" value="CASEIN KINASE-RELATED"/>
    <property type="match status" value="1"/>
</dbReference>
<evidence type="ECO:0000256" key="6">
    <source>
        <dbReference type="SAM" id="MobiDB-lite"/>
    </source>
</evidence>
<accession>A0A078AUK5</accession>
<dbReference type="OrthoDB" id="5979581at2759"/>
<feature type="region of interest" description="Disordered" evidence="6">
    <location>
        <begin position="365"/>
        <end position="387"/>
    </location>
</feature>
<dbReference type="InterPro" id="IPR000719">
    <property type="entry name" value="Prot_kinase_dom"/>
</dbReference>
<keyword evidence="2 5" id="KW-0547">Nucleotide-binding</keyword>
<dbReference type="OMA" id="ANGRFMI"/>
<evidence type="ECO:0000256" key="4">
    <source>
        <dbReference type="ARBA" id="ARBA00023860"/>
    </source>
</evidence>
<name>A0A078AUK5_STYLE</name>
<evidence type="ECO:0000259" key="7">
    <source>
        <dbReference type="PROSITE" id="PS50011"/>
    </source>
</evidence>
<dbReference type="GO" id="GO:0005524">
    <property type="term" value="F:ATP binding"/>
    <property type="evidence" value="ECO:0007669"/>
    <property type="project" value="UniProtKB-UniRule"/>
</dbReference>
<evidence type="ECO:0000256" key="1">
    <source>
        <dbReference type="ARBA" id="ARBA00012513"/>
    </source>
</evidence>
<evidence type="ECO:0000313" key="8">
    <source>
        <dbReference type="EMBL" id="CDW86085.1"/>
    </source>
</evidence>
<dbReference type="PROSITE" id="PS00107">
    <property type="entry name" value="PROTEIN_KINASE_ATP"/>
    <property type="match status" value="1"/>
</dbReference>
<dbReference type="InterPro" id="IPR050235">
    <property type="entry name" value="CK1_Ser-Thr_kinase"/>
</dbReference>
<feature type="domain" description="Protein kinase" evidence="7">
    <location>
        <begin position="40"/>
        <end position="303"/>
    </location>
</feature>
<sequence length="544" mass="63285">MLVHQHTSNKNLKQLYEQGYHITNQANDQYNSALMANGRFMITKSIGKGSFGEIFQGIDTQSNQEVAIKMEHKHCKVKVLAGEAKILKQLQGLEGFPKLYWFGQEHNQNILVMELLGPSLSTLFKNNGSKFSLQTVLKLTDQIVYCISHLFFKLHRIELMHNAGYIHRDIKPSNFVMGVPGTKNQNNLYIIDFGLSKPYKDIKRGIHFPQLPPGPLSRRDDLESIAYMVIQFLRGNLPWQGAAGANKLEKYQNILEIKMLTIDEILCKELPEQFCRFLKYVKDLEYDEKPDYKRLRLEFKVLLMDTFNQNDSFQYDWQLKKQKSQTTKKPMITVAPLQADEQILQKIKEDEKQKHLNQTYQDQLKLPNNHQNMNEQPEESSVKQSKLQESEEDVKIPLLFHNYEGFPIQEEVQSINIINQDMVLDTENDSFYIQKQVAEDTHAHHAFSLQANISSFAFYPNQKAKSRVFHLTLKQEQARLNRLKQLYGQYKGLCPNFLFSKEKKDSNSLCSMEPIMIEKDNQGHVQILEQVSKNPSSIEHRVLK</sequence>
<dbReference type="Pfam" id="PF00069">
    <property type="entry name" value="Pkinase"/>
    <property type="match status" value="1"/>
</dbReference>
<keyword evidence="8" id="KW-0808">Transferase</keyword>
<feature type="binding site" evidence="5">
    <location>
        <position position="69"/>
    </location>
    <ligand>
        <name>ATP</name>
        <dbReference type="ChEBI" id="CHEBI:30616"/>
    </ligand>
</feature>
<feature type="compositionally biased region" description="Polar residues" evidence="6">
    <location>
        <begin position="365"/>
        <end position="375"/>
    </location>
</feature>
<evidence type="ECO:0000256" key="2">
    <source>
        <dbReference type="ARBA" id="ARBA00022741"/>
    </source>
</evidence>